<dbReference type="Proteomes" id="UP000237105">
    <property type="component" value="Unassembled WGS sequence"/>
</dbReference>
<dbReference type="PANTHER" id="PTHR13445:SF3">
    <property type="entry name" value="U5 SMALL NUCLEAR RIBONUCLEOPROTEIN TSSC4"/>
    <property type="match status" value="1"/>
</dbReference>
<evidence type="ECO:0000256" key="1">
    <source>
        <dbReference type="ARBA" id="ARBA00004123"/>
    </source>
</evidence>
<evidence type="ECO:0000256" key="7">
    <source>
        <dbReference type="ARBA" id="ARBA00023187"/>
    </source>
</evidence>
<dbReference type="OrthoDB" id="1906282at2759"/>
<accession>A0A2P5AG54</accession>
<reference evidence="13" key="1">
    <citation type="submission" date="2016-06" db="EMBL/GenBank/DDBJ databases">
        <title>Parallel loss of symbiosis genes in relatives of nitrogen-fixing non-legume Parasponia.</title>
        <authorList>
            <person name="Van Velzen R."/>
            <person name="Holmer R."/>
            <person name="Bu F."/>
            <person name="Rutten L."/>
            <person name="Van Zeijl A."/>
            <person name="Liu W."/>
            <person name="Santuari L."/>
            <person name="Cao Q."/>
            <person name="Sharma T."/>
            <person name="Shen D."/>
            <person name="Roswanjaya Y."/>
            <person name="Wardhani T."/>
            <person name="Kalhor M.S."/>
            <person name="Jansen J."/>
            <person name="Van den Hoogen J."/>
            <person name="Gungor B."/>
            <person name="Hartog M."/>
            <person name="Hontelez J."/>
            <person name="Verver J."/>
            <person name="Yang W.-C."/>
            <person name="Schijlen E."/>
            <person name="Repin R."/>
            <person name="Schilthuizen M."/>
            <person name="Schranz E."/>
            <person name="Heidstra R."/>
            <person name="Miyata K."/>
            <person name="Fedorova E."/>
            <person name="Kohlen W."/>
            <person name="Bisseling T."/>
            <person name="Smit S."/>
            <person name="Geurts R."/>
        </authorList>
    </citation>
    <scope>NUCLEOTIDE SEQUENCE [LARGE SCALE GENOMIC DNA]</scope>
    <source>
        <strain evidence="13">cv. WU1-14</strain>
    </source>
</reference>
<evidence type="ECO:0000256" key="3">
    <source>
        <dbReference type="ARBA" id="ARBA00010362"/>
    </source>
</evidence>
<comment type="similarity">
    <text evidence="3">Belongs to the TSSC4 family.</text>
</comment>
<feature type="compositionally biased region" description="Acidic residues" evidence="11">
    <location>
        <begin position="189"/>
        <end position="198"/>
    </location>
</feature>
<evidence type="ECO:0000313" key="12">
    <source>
        <dbReference type="EMBL" id="PON35513.1"/>
    </source>
</evidence>
<dbReference type="GO" id="GO:0005681">
    <property type="term" value="C:spliceosomal complex"/>
    <property type="evidence" value="ECO:0007669"/>
    <property type="project" value="UniProtKB-KW"/>
</dbReference>
<evidence type="ECO:0000256" key="2">
    <source>
        <dbReference type="ARBA" id="ARBA00004496"/>
    </source>
</evidence>
<evidence type="ECO:0000313" key="13">
    <source>
        <dbReference type="Proteomes" id="UP000237105"/>
    </source>
</evidence>
<evidence type="ECO:0000256" key="6">
    <source>
        <dbReference type="ARBA" id="ARBA00022728"/>
    </source>
</evidence>
<keyword evidence="4" id="KW-0963">Cytoplasm</keyword>
<evidence type="ECO:0000256" key="4">
    <source>
        <dbReference type="ARBA" id="ARBA00022490"/>
    </source>
</evidence>
<feature type="compositionally biased region" description="Polar residues" evidence="11">
    <location>
        <begin position="303"/>
        <end position="314"/>
    </location>
</feature>
<keyword evidence="8" id="KW-0539">Nucleus</keyword>
<dbReference type="InterPro" id="IPR029338">
    <property type="entry name" value="TSSC4"/>
</dbReference>
<dbReference type="Pfam" id="PF15264">
    <property type="entry name" value="TSSC4"/>
    <property type="match status" value="1"/>
</dbReference>
<dbReference type="AlphaFoldDB" id="A0A2P5AG54"/>
<evidence type="ECO:0000256" key="9">
    <source>
        <dbReference type="ARBA" id="ARBA00035304"/>
    </source>
</evidence>
<feature type="compositionally biased region" description="Basic and acidic residues" evidence="11">
    <location>
        <begin position="43"/>
        <end position="52"/>
    </location>
</feature>
<keyword evidence="7" id="KW-0508">mRNA splicing</keyword>
<feature type="compositionally biased region" description="Basic and acidic residues" evidence="11">
    <location>
        <begin position="221"/>
        <end position="234"/>
    </location>
</feature>
<feature type="region of interest" description="Disordered" evidence="11">
    <location>
        <begin position="361"/>
        <end position="402"/>
    </location>
</feature>
<keyword evidence="13" id="KW-1185">Reference proteome</keyword>
<keyword evidence="5" id="KW-0507">mRNA processing</keyword>
<feature type="region of interest" description="Disordered" evidence="11">
    <location>
        <begin position="43"/>
        <end position="87"/>
    </location>
</feature>
<name>A0A2P5AG54_PARAD</name>
<gene>
    <name evidence="12" type="ORF">PanWU01x14_336020</name>
</gene>
<feature type="compositionally biased region" description="Acidic residues" evidence="11">
    <location>
        <begin position="361"/>
        <end position="374"/>
    </location>
</feature>
<dbReference type="GO" id="GO:0006397">
    <property type="term" value="P:mRNA processing"/>
    <property type="evidence" value="ECO:0007669"/>
    <property type="project" value="UniProtKB-KW"/>
</dbReference>
<protein>
    <recommendedName>
        <fullName evidence="9">U5 small nuclear ribonucleoprotein TSSC4</fullName>
    </recommendedName>
</protein>
<feature type="region of interest" description="Disordered" evidence="11">
    <location>
        <begin position="294"/>
        <end position="319"/>
    </location>
</feature>
<comment type="subcellular location">
    <subcellularLocation>
        <location evidence="2">Cytoplasm</location>
    </subcellularLocation>
    <subcellularLocation>
        <location evidence="1">Nucleus</location>
    </subcellularLocation>
</comment>
<dbReference type="EMBL" id="JXTB01000610">
    <property type="protein sequence ID" value="PON35513.1"/>
    <property type="molecule type" value="Genomic_DNA"/>
</dbReference>
<comment type="function">
    <text evidence="10">Protein associated with the U5 snRNP, during its maturation and its post-splicing recycling and which is required for spliceosomal tri-snRNP complex assembly in the nucleus. Has a molecular sequestering activity and transiently hinders SNRNP200 binding sites for constitutive splicing factors that intervene later during the assembly of the spliceosome and splicing. Together with its molecular sequestering activity, may also function as a molecular adapter and placeholder, coordinating the assembly of the U5 snRNP and its association with the U4/U6 di-snRNP.</text>
</comment>
<proteinExistence type="inferred from homology"/>
<dbReference type="GO" id="GO:0008380">
    <property type="term" value="P:RNA splicing"/>
    <property type="evidence" value="ECO:0007669"/>
    <property type="project" value="UniProtKB-KW"/>
</dbReference>
<keyword evidence="6" id="KW-0747">Spliceosome</keyword>
<feature type="region of interest" description="Disordered" evidence="11">
    <location>
        <begin position="168"/>
        <end position="237"/>
    </location>
</feature>
<comment type="caution">
    <text evidence="12">The sequence shown here is derived from an EMBL/GenBank/DDBJ whole genome shotgun (WGS) entry which is preliminary data.</text>
</comment>
<dbReference type="GO" id="GO:0005737">
    <property type="term" value="C:cytoplasm"/>
    <property type="evidence" value="ECO:0007669"/>
    <property type="project" value="UniProtKB-SubCell"/>
</dbReference>
<dbReference type="STRING" id="3476.A0A2P5AG54"/>
<dbReference type="PANTHER" id="PTHR13445">
    <property type="entry name" value="TUMOR SUPPRESSING SUBTRANSFERABLE CANDIDATE 4 TSSC4"/>
    <property type="match status" value="1"/>
</dbReference>
<evidence type="ECO:0000256" key="10">
    <source>
        <dbReference type="ARBA" id="ARBA00045970"/>
    </source>
</evidence>
<evidence type="ECO:0000256" key="11">
    <source>
        <dbReference type="SAM" id="MobiDB-lite"/>
    </source>
</evidence>
<sequence>MEDSFKVRVDKIFGSLNSSSSSLSATSPSPLSSLWSLTDDEIERREWNRDKPTPQPQSTLQPLQALDFDLQGPRSPTLPAKPDDYNDEEWHVKSSIGLDPTLDYEEEEDEFDKVAVGKDEKPEDGVYLKEIGDYGIHIDSANELPTCFNQVTKDPRANHSAAKLRLKEDAEAAQKIHSLRVSDQQTAPLEEEEEEEEVPSNPKSILKRKNNQLDSKSQKRVRFDPQCKDNGHTDTHHHRLVPDAQVFASGVPDYLRNPWRYTRYTFDDSSSEMNEESNKQALMDFWNLLKRSNASTEDRDQDQNSSFDPSSRSVTFIPRKKTGDTSAMVDCCTQLVQQVGIGKDVPVRKRMSIGIAAVDAEEETTDVSAMEEDEPKSVADGRRSSQKPGRQYRMKARSESDG</sequence>
<evidence type="ECO:0000256" key="8">
    <source>
        <dbReference type="ARBA" id="ARBA00023242"/>
    </source>
</evidence>
<evidence type="ECO:0000256" key="5">
    <source>
        <dbReference type="ARBA" id="ARBA00022664"/>
    </source>
</evidence>
<organism evidence="12 13">
    <name type="scientific">Parasponia andersonii</name>
    <name type="common">Sponia andersonii</name>
    <dbReference type="NCBI Taxonomy" id="3476"/>
    <lineage>
        <taxon>Eukaryota</taxon>
        <taxon>Viridiplantae</taxon>
        <taxon>Streptophyta</taxon>
        <taxon>Embryophyta</taxon>
        <taxon>Tracheophyta</taxon>
        <taxon>Spermatophyta</taxon>
        <taxon>Magnoliopsida</taxon>
        <taxon>eudicotyledons</taxon>
        <taxon>Gunneridae</taxon>
        <taxon>Pentapetalae</taxon>
        <taxon>rosids</taxon>
        <taxon>fabids</taxon>
        <taxon>Rosales</taxon>
        <taxon>Cannabaceae</taxon>
        <taxon>Parasponia</taxon>
    </lineage>
</organism>